<dbReference type="EMBL" id="BGPR01222029">
    <property type="protein sequence ID" value="GBN64559.1"/>
    <property type="molecule type" value="Genomic_DNA"/>
</dbReference>
<name>A0A4Y2QMX4_ARAVE</name>
<accession>A0A4Y2QMX4</accession>
<reference evidence="3 4" key="1">
    <citation type="journal article" date="2019" name="Sci. Rep.">
        <title>Orb-weaving spider Araneus ventricosus genome elucidates the spidroin gene catalogue.</title>
        <authorList>
            <person name="Kono N."/>
            <person name="Nakamura H."/>
            <person name="Ohtoshi R."/>
            <person name="Moran D.A.P."/>
            <person name="Shinohara A."/>
            <person name="Yoshida Y."/>
            <person name="Fujiwara M."/>
            <person name="Mori M."/>
            <person name="Tomita M."/>
            <person name="Arakawa K."/>
        </authorList>
    </citation>
    <scope>NUCLEOTIDE SEQUENCE [LARGE SCALE GENOMIC DNA]</scope>
</reference>
<evidence type="ECO:0000256" key="1">
    <source>
        <dbReference type="SAM" id="SignalP"/>
    </source>
</evidence>
<dbReference type="Proteomes" id="UP000499080">
    <property type="component" value="Unassembled WGS sequence"/>
</dbReference>
<gene>
    <name evidence="3" type="ORF">AVEN_123290_1</name>
    <name evidence="2" type="ORF">AVEN_189990_1</name>
</gene>
<evidence type="ECO:0000313" key="2">
    <source>
        <dbReference type="EMBL" id="GBN64458.1"/>
    </source>
</evidence>
<keyword evidence="1" id="KW-0732">Signal</keyword>
<comment type="caution">
    <text evidence="3">The sequence shown here is derived from an EMBL/GenBank/DDBJ whole genome shotgun (WGS) entry which is preliminary data.</text>
</comment>
<feature type="chain" id="PRO_5036129184" evidence="1">
    <location>
        <begin position="25"/>
        <end position="422"/>
    </location>
</feature>
<feature type="signal peptide" evidence="1">
    <location>
        <begin position="1"/>
        <end position="24"/>
    </location>
</feature>
<organism evidence="3 4">
    <name type="scientific">Araneus ventricosus</name>
    <name type="common">Orbweaver spider</name>
    <name type="synonym">Epeira ventricosa</name>
    <dbReference type="NCBI Taxonomy" id="182803"/>
    <lineage>
        <taxon>Eukaryota</taxon>
        <taxon>Metazoa</taxon>
        <taxon>Ecdysozoa</taxon>
        <taxon>Arthropoda</taxon>
        <taxon>Chelicerata</taxon>
        <taxon>Arachnida</taxon>
        <taxon>Araneae</taxon>
        <taxon>Araneomorphae</taxon>
        <taxon>Entelegynae</taxon>
        <taxon>Araneoidea</taxon>
        <taxon>Araneidae</taxon>
        <taxon>Araneus</taxon>
    </lineage>
</organism>
<proteinExistence type="predicted"/>
<dbReference type="AlphaFoldDB" id="A0A4Y2QMX4"/>
<protein>
    <submittedName>
        <fullName evidence="3">Uncharacterized protein</fullName>
    </submittedName>
</protein>
<sequence length="422" mass="46613">MPAGLNPALMIALSFVLNLVCKNGCLPAAASLTEPAESPHSPELSFAEKRDFFQKLSLSSSSNATPTHTLKAGTDEKIDTLAADEVFGPESPEEQLSFKECLKFFEKSADDHSPKPEIKDIKKEVWTLVGDETEDQRLDSMSDISEIERERELEVVEVVEKRRSTVSIDEQVSLPLHENKEVSETVFDSTKDAKVEVVVKTFVPGSEMLEICSLENIPQPGEGTLTKETIIETRVVTEVKRVFETPVEESEAKPPSDSQEGLSEINVVQPAVGDGDILPSNEEFITKTFKTFTESSYEVSRATIGAFKKDGVEKAENKWQRESPDNISIVKDKMEPSLGKSEIFICTEETLDNVKKILSVADAESNVLIHESEPSTSATADQHEVIFEKVICAQKATSDFAESKSKVMKDITESIAEATRDF</sequence>
<evidence type="ECO:0000313" key="3">
    <source>
        <dbReference type="EMBL" id="GBN64559.1"/>
    </source>
</evidence>
<evidence type="ECO:0000313" key="4">
    <source>
        <dbReference type="Proteomes" id="UP000499080"/>
    </source>
</evidence>
<dbReference type="EMBL" id="BGPR01221974">
    <property type="protein sequence ID" value="GBN64458.1"/>
    <property type="molecule type" value="Genomic_DNA"/>
</dbReference>
<feature type="non-terminal residue" evidence="3">
    <location>
        <position position="422"/>
    </location>
</feature>
<keyword evidence="4" id="KW-1185">Reference proteome</keyword>